<evidence type="ECO:0000313" key="1">
    <source>
        <dbReference type="EMBL" id="MPL60397.1"/>
    </source>
</evidence>
<protein>
    <submittedName>
        <fullName evidence="1">Uncharacterized protein</fullName>
    </submittedName>
</protein>
<gene>
    <name evidence="1" type="ORF">SDC9_05958</name>
</gene>
<accession>A0A644T1P1</accession>
<proteinExistence type="predicted"/>
<dbReference type="EMBL" id="VSSQ01000012">
    <property type="protein sequence ID" value="MPL60397.1"/>
    <property type="molecule type" value="Genomic_DNA"/>
</dbReference>
<organism evidence="1">
    <name type="scientific">bioreactor metagenome</name>
    <dbReference type="NCBI Taxonomy" id="1076179"/>
    <lineage>
        <taxon>unclassified sequences</taxon>
        <taxon>metagenomes</taxon>
        <taxon>ecological metagenomes</taxon>
    </lineage>
</organism>
<dbReference type="AlphaFoldDB" id="A0A644T1P1"/>
<reference evidence="1" key="1">
    <citation type="submission" date="2019-08" db="EMBL/GenBank/DDBJ databases">
        <authorList>
            <person name="Kucharzyk K."/>
            <person name="Murdoch R.W."/>
            <person name="Higgins S."/>
            <person name="Loffler F."/>
        </authorList>
    </citation>
    <scope>NUCLEOTIDE SEQUENCE</scope>
</reference>
<sequence>MKISPAVSENAVSNLSIKHNQQSTVKVGNPVSPTPQPAMLLSVEQEINNLLRELASTVQTRGNLLNALPADIKAVATQILQQNLHGADNLPQGLTVLANAQKNVADTLLKLMVAVQDAQSIKGSVPQTVSQSLLQALDEYLAPLFKSDPNINRLLIENNFTLLTKYIANDIDSFKQLLSKTFGQPFPDKQQALLKELVAIFSKQVPENLAQFATKNNLPELTALWANIKLRNTLPWIGLNPEQAHKANAVLQRLIASMQAFVMGSDETVSTLPNQKTFSMAMPFYFENNPQPYPAYIHVYQDTHDQTGPNQQTPETWLRICLSTENIGIVDTVFRLYQDNLMSIRMAFSTSSASEAFSEYLPEIESQLAKSALKLTDISVK</sequence>
<name>A0A644T1P1_9ZZZZ</name>
<comment type="caution">
    <text evidence="1">The sequence shown here is derived from an EMBL/GenBank/DDBJ whole genome shotgun (WGS) entry which is preliminary data.</text>
</comment>